<accession>A0A4Y2LNJ5</accession>
<organism evidence="2 3">
    <name type="scientific">Araneus ventricosus</name>
    <name type="common">Orbweaver spider</name>
    <name type="synonym">Epeira ventricosa</name>
    <dbReference type="NCBI Taxonomy" id="182803"/>
    <lineage>
        <taxon>Eukaryota</taxon>
        <taxon>Metazoa</taxon>
        <taxon>Ecdysozoa</taxon>
        <taxon>Arthropoda</taxon>
        <taxon>Chelicerata</taxon>
        <taxon>Arachnida</taxon>
        <taxon>Araneae</taxon>
        <taxon>Araneomorphae</taxon>
        <taxon>Entelegynae</taxon>
        <taxon>Araneoidea</taxon>
        <taxon>Araneidae</taxon>
        <taxon>Araneus</taxon>
    </lineage>
</organism>
<sequence>MFFASTMQSFQPNYTKLTAYVTIWPGGKVSASGPEGYEFKTRYRRGTAVQSGLVSTKPSVLPLVWCGRLEREMPAQVSSSSYGHGSKLLSCCCKTGRKYN</sequence>
<evidence type="ECO:0000313" key="2">
    <source>
        <dbReference type="EMBL" id="GBN16054.1"/>
    </source>
</evidence>
<evidence type="ECO:0000256" key="1">
    <source>
        <dbReference type="SAM" id="MobiDB-lite"/>
    </source>
</evidence>
<comment type="caution">
    <text evidence="2">The sequence shown here is derived from an EMBL/GenBank/DDBJ whole genome shotgun (WGS) entry which is preliminary data.</text>
</comment>
<feature type="region of interest" description="Disordered" evidence="1">
    <location>
        <begin position="77"/>
        <end position="100"/>
    </location>
</feature>
<evidence type="ECO:0000313" key="3">
    <source>
        <dbReference type="Proteomes" id="UP000499080"/>
    </source>
</evidence>
<proteinExistence type="predicted"/>
<dbReference type="EMBL" id="BGPR01006098">
    <property type="protein sequence ID" value="GBN16054.1"/>
    <property type="molecule type" value="Genomic_DNA"/>
</dbReference>
<reference evidence="2 3" key="1">
    <citation type="journal article" date="2019" name="Sci. Rep.">
        <title>Orb-weaving spider Araneus ventricosus genome elucidates the spidroin gene catalogue.</title>
        <authorList>
            <person name="Kono N."/>
            <person name="Nakamura H."/>
            <person name="Ohtoshi R."/>
            <person name="Moran D.A.P."/>
            <person name="Shinohara A."/>
            <person name="Yoshida Y."/>
            <person name="Fujiwara M."/>
            <person name="Mori M."/>
            <person name="Tomita M."/>
            <person name="Arakawa K."/>
        </authorList>
    </citation>
    <scope>NUCLEOTIDE SEQUENCE [LARGE SCALE GENOMIC DNA]</scope>
</reference>
<keyword evidence="3" id="KW-1185">Reference proteome</keyword>
<name>A0A4Y2LNJ5_ARAVE</name>
<protein>
    <submittedName>
        <fullName evidence="2">Uncharacterized protein</fullName>
    </submittedName>
</protein>
<gene>
    <name evidence="2" type="ORF">AVEN_266224_1</name>
</gene>
<dbReference type="Proteomes" id="UP000499080">
    <property type="component" value="Unassembled WGS sequence"/>
</dbReference>
<dbReference type="AlphaFoldDB" id="A0A4Y2LNJ5"/>